<dbReference type="PANTHER" id="PTHR24305">
    <property type="entry name" value="CYTOCHROME P450"/>
    <property type="match status" value="1"/>
</dbReference>
<dbReference type="PANTHER" id="PTHR24305:SF166">
    <property type="entry name" value="CYTOCHROME P450 12A4, MITOCHONDRIAL-RELATED"/>
    <property type="match status" value="1"/>
</dbReference>
<evidence type="ECO:0000256" key="6">
    <source>
        <dbReference type="ARBA" id="ARBA00023033"/>
    </source>
</evidence>
<dbReference type="GO" id="GO:0016705">
    <property type="term" value="F:oxidoreductase activity, acting on paired donors, with incorporation or reduction of molecular oxygen"/>
    <property type="evidence" value="ECO:0007669"/>
    <property type="project" value="InterPro"/>
</dbReference>
<gene>
    <name evidence="9" type="ORF">L249_0196</name>
</gene>
<evidence type="ECO:0000313" key="10">
    <source>
        <dbReference type="Proteomes" id="UP000253664"/>
    </source>
</evidence>
<dbReference type="GO" id="GO:0004497">
    <property type="term" value="F:monooxygenase activity"/>
    <property type="evidence" value="ECO:0007669"/>
    <property type="project" value="UniProtKB-KW"/>
</dbReference>
<dbReference type="GO" id="GO:0005506">
    <property type="term" value="F:iron ion binding"/>
    <property type="evidence" value="ECO:0007669"/>
    <property type="project" value="InterPro"/>
</dbReference>
<dbReference type="SUPFAM" id="SSF48264">
    <property type="entry name" value="Cytochrome P450"/>
    <property type="match status" value="1"/>
</dbReference>
<reference evidence="9 10" key="1">
    <citation type="journal article" date="2015" name="BMC Genomics">
        <title>Insights from the genome of Ophiocordyceps polyrhachis-furcata to pathogenicity and host specificity in insect fungi.</title>
        <authorList>
            <person name="Wichadakul D."/>
            <person name="Kobmoo N."/>
            <person name="Ingsriswang S."/>
            <person name="Tangphatsornruang S."/>
            <person name="Chantasingh D."/>
            <person name="Luangsa-ard J.J."/>
            <person name="Eurwilaichitr L."/>
        </authorList>
    </citation>
    <scope>NUCLEOTIDE SEQUENCE [LARGE SCALE GENOMIC DNA]</scope>
    <source>
        <strain evidence="9 10">BCC 54312</strain>
    </source>
</reference>
<protein>
    <recommendedName>
        <fullName evidence="11">Cytochrome P450</fullName>
    </recommendedName>
</protein>
<dbReference type="PRINTS" id="PR00465">
    <property type="entry name" value="EP450IV"/>
</dbReference>
<feature type="transmembrane region" description="Helical" evidence="8">
    <location>
        <begin position="21"/>
        <end position="46"/>
    </location>
</feature>
<dbReference type="InterPro" id="IPR036396">
    <property type="entry name" value="Cyt_P450_sf"/>
</dbReference>
<keyword evidence="3 7" id="KW-0349">Heme</keyword>
<dbReference type="CDD" id="cd11062">
    <property type="entry name" value="CYP58-like"/>
    <property type="match status" value="1"/>
</dbReference>
<dbReference type="Gene3D" id="1.10.630.10">
    <property type="entry name" value="Cytochrome P450"/>
    <property type="match status" value="1"/>
</dbReference>
<keyword evidence="10" id="KW-1185">Reference proteome</keyword>
<sequence>MQTLPQAAMRHLLSMAERLGPWHYLLLALVAYTLANLFWLIIYRLYLSPVAAFPGPFLAKITNWYEFYHNFIHTGMYYRRIREMHDKYGPVVRVSPEEIHIMDSTAYHKLFVTGSTRKTNSYPTFSNGTGFEDMTAISEDHNAHRRLRSPLDRLFSRQSVLRFESRVVARAERLCDRIAAYRGSGQVVNLTNAISSLTTDVISSIIFEEPSDYLGDDRFNEEWYETLKMGTLSVPLFKRMSWIRGRLLRFLVTRATRWTVWDEKARRQIMLIRKRPSDKAKTRDETTVLEHLVRSELVEKEFGNGGFARLAQLIQQAGAHNVSHTLSTIITHLLLGKEKLDHLRSELDLIWATTKTGDPSWLELERAPYLSGCVNEGLRMAIGGMNRTPRVFPDDDVKICSWVIPKGTPISMSTYWMHNDPDVFPNPESFEPTRWIEAEPDRLKAMQAHFVPFAKGSRACVGQNLVHMQLYHTLARIFRPGAPELTLHDTTLRDIVAVHGLLFPLPPLDSNGVRATIS</sequence>
<dbReference type="Pfam" id="PF00067">
    <property type="entry name" value="p450"/>
    <property type="match status" value="1"/>
</dbReference>
<dbReference type="OrthoDB" id="3945418at2759"/>
<evidence type="ECO:0000256" key="1">
    <source>
        <dbReference type="ARBA" id="ARBA00001971"/>
    </source>
</evidence>
<keyword evidence="8" id="KW-0812">Transmembrane</keyword>
<dbReference type="InterPro" id="IPR002403">
    <property type="entry name" value="Cyt_P450_E_grp-IV"/>
</dbReference>
<organism evidence="9 10">
    <name type="scientific">Ophiocordyceps polyrhachis-furcata BCC 54312</name>
    <dbReference type="NCBI Taxonomy" id="1330021"/>
    <lineage>
        <taxon>Eukaryota</taxon>
        <taxon>Fungi</taxon>
        <taxon>Dikarya</taxon>
        <taxon>Ascomycota</taxon>
        <taxon>Pezizomycotina</taxon>
        <taxon>Sordariomycetes</taxon>
        <taxon>Hypocreomycetidae</taxon>
        <taxon>Hypocreales</taxon>
        <taxon>Ophiocordycipitaceae</taxon>
        <taxon>Ophiocordyceps</taxon>
    </lineage>
</organism>
<dbReference type="AlphaFoldDB" id="A0A367LF85"/>
<evidence type="ECO:0008006" key="11">
    <source>
        <dbReference type="Google" id="ProtNLM"/>
    </source>
</evidence>
<proteinExistence type="inferred from homology"/>
<name>A0A367LF85_9HYPO</name>
<evidence type="ECO:0000256" key="2">
    <source>
        <dbReference type="ARBA" id="ARBA00010617"/>
    </source>
</evidence>
<evidence type="ECO:0000256" key="4">
    <source>
        <dbReference type="ARBA" id="ARBA00022723"/>
    </source>
</evidence>
<dbReference type="InterPro" id="IPR001128">
    <property type="entry name" value="Cyt_P450"/>
</dbReference>
<accession>A0A367LF85</accession>
<keyword evidence="6" id="KW-0560">Oxidoreductase</keyword>
<evidence type="ECO:0000256" key="3">
    <source>
        <dbReference type="ARBA" id="ARBA00022617"/>
    </source>
</evidence>
<feature type="binding site" description="axial binding residue" evidence="7">
    <location>
        <position position="460"/>
    </location>
    <ligand>
        <name>heme</name>
        <dbReference type="ChEBI" id="CHEBI:30413"/>
    </ligand>
    <ligandPart>
        <name>Fe</name>
        <dbReference type="ChEBI" id="CHEBI:18248"/>
    </ligandPart>
</feature>
<keyword evidence="6" id="KW-0503">Monooxygenase</keyword>
<keyword evidence="8" id="KW-1133">Transmembrane helix</keyword>
<keyword evidence="5 7" id="KW-0408">Iron</keyword>
<keyword evidence="8" id="KW-0472">Membrane</keyword>
<evidence type="ECO:0000256" key="8">
    <source>
        <dbReference type="SAM" id="Phobius"/>
    </source>
</evidence>
<evidence type="ECO:0000256" key="5">
    <source>
        <dbReference type="ARBA" id="ARBA00023004"/>
    </source>
</evidence>
<evidence type="ECO:0000313" key="9">
    <source>
        <dbReference type="EMBL" id="RCI13083.1"/>
    </source>
</evidence>
<comment type="caution">
    <text evidence="9">The sequence shown here is derived from an EMBL/GenBank/DDBJ whole genome shotgun (WGS) entry which is preliminary data.</text>
</comment>
<dbReference type="InterPro" id="IPR050121">
    <property type="entry name" value="Cytochrome_P450_monoxygenase"/>
</dbReference>
<dbReference type="STRING" id="1330021.A0A367LF85"/>
<dbReference type="GO" id="GO:0020037">
    <property type="term" value="F:heme binding"/>
    <property type="evidence" value="ECO:0007669"/>
    <property type="project" value="InterPro"/>
</dbReference>
<evidence type="ECO:0000256" key="7">
    <source>
        <dbReference type="PIRSR" id="PIRSR602403-1"/>
    </source>
</evidence>
<dbReference type="Proteomes" id="UP000253664">
    <property type="component" value="Unassembled WGS sequence"/>
</dbReference>
<dbReference type="EMBL" id="LKCN02000007">
    <property type="protein sequence ID" value="RCI13083.1"/>
    <property type="molecule type" value="Genomic_DNA"/>
</dbReference>
<comment type="similarity">
    <text evidence="2">Belongs to the cytochrome P450 family.</text>
</comment>
<comment type="cofactor">
    <cofactor evidence="1 7">
        <name>heme</name>
        <dbReference type="ChEBI" id="CHEBI:30413"/>
    </cofactor>
</comment>
<keyword evidence="4 7" id="KW-0479">Metal-binding</keyword>